<dbReference type="InterPro" id="IPR043519">
    <property type="entry name" value="NT_sf"/>
</dbReference>
<dbReference type="Pfam" id="PF01909">
    <property type="entry name" value="NTP_transf_2"/>
    <property type="match status" value="1"/>
</dbReference>
<dbReference type="GO" id="GO:0016779">
    <property type="term" value="F:nucleotidyltransferase activity"/>
    <property type="evidence" value="ECO:0007669"/>
    <property type="project" value="InterPro"/>
</dbReference>
<dbReference type="Proteomes" id="UP000602076">
    <property type="component" value="Unassembled WGS sequence"/>
</dbReference>
<dbReference type="Gene3D" id="3.30.460.10">
    <property type="entry name" value="Beta Polymerase, domain 2"/>
    <property type="match status" value="1"/>
</dbReference>
<comment type="caution">
    <text evidence="2">The sequence shown here is derived from an EMBL/GenBank/DDBJ whole genome shotgun (WGS) entry which is preliminary data.</text>
</comment>
<evidence type="ECO:0000259" key="1">
    <source>
        <dbReference type="Pfam" id="PF01909"/>
    </source>
</evidence>
<proteinExistence type="predicted"/>
<dbReference type="AlphaFoldDB" id="A0A927CZE9"/>
<organism evidence="2 3">
    <name type="scientific">Peribacillus faecalis</name>
    <dbReference type="NCBI Taxonomy" id="2772559"/>
    <lineage>
        <taxon>Bacteria</taxon>
        <taxon>Bacillati</taxon>
        <taxon>Bacillota</taxon>
        <taxon>Bacilli</taxon>
        <taxon>Bacillales</taxon>
        <taxon>Bacillaceae</taxon>
        <taxon>Peribacillus</taxon>
    </lineage>
</organism>
<gene>
    <name evidence="2" type="ORF">IEO70_16335</name>
</gene>
<reference evidence="2" key="1">
    <citation type="submission" date="2020-09" db="EMBL/GenBank/DDBJ databases">
        <title>Bacillus faecalis sp. nov., a moderately halophilic bacterium isolated from cow faeces.</title>
        <authorList>
            <person name="Jiang L."/>
            <person name="Lee J."/>
        </authorList>
    </citation>
    <scope>NUCLEOTIDE SEQUENCE</scope>
    <source>
        <strain evidence="2">AGMB 02131</strain>
    </source>
</reference>
<evidence type="ECO:0000313" key="2">
    <source>
        <dbReference type="EMBL" id="MBD3109909.1"/>
    </source>
</evidence>
<protein>
    <submittedName>
        <fullName evidence="2">Nucleotidyltransferase domain-containing protein</fullName>
    </submittedName>
</protein>
<sequence>MNLLINQDAWLKSFISDITDAFGNKINFIGLQGSNGRGEGTENSDIDIVVIFDELTIHDLKKYEEVISPMPHREKICGFVSGKQELLHWPKSDLFQFYFDTTALVGNIDYLLDYITDNDIKQAILSGLGNIYHMCVHNFVHTRNAEILKAAYKSATFVLRAIYFSRTSVFVKRNADLLPLLSEAEQAILNSYFFTKEAGELTMKEFDYLSEKLFNWAKKEIVHYGEVPISRIAFQVK</sequence>
<accession>A0A927CZE9</accession>
<evidence type="ECO:0000313" key="3">
    <source>
        <dbReference type="Proteomes" id="UP000602076"/>
    </source>
</evidence>
<dbReference type="CDD" id="cd05403">
    <property type="entry name" value="NT_KNTase_like"/>
    <property type="match status" value="1"/>
</dbReference>
<dbReference type="SUPFAM" id="SSF81301">
    <property type="entry name" value="Nucleotidyltransferase"/>
    <property type="match status" value="1"/>
</dbReference>
<keyword evidence="3" id="KW-1185">Reference proteome</keyword>
<name>A0A927CZE9_9BACI</name>
<dbReference type="EMBL" id="JACXSI010000047">
    <property type="protein sequence ID" value="MBD3109909.1"/>
    <property type="molecule type" value="Genomic_DNA"/>
</dbReference>
<feature type="domain" description="Polymerase nucleotidyl transferase" evidence="1">
    <location>
        <begin position="26"/>
        <end position="67"/>
    </location>
</feature>
<dbReference type="InterPro" id="IPR002934">
    <property type="entry name" value="Polymerase_NTP_transf_dom"/>
</dbReference>